<dbReference type="RefSeq" id="WP_146887238.1">
    <property type="nucleotide sequence ID" value="NZ_BJXB01000019.1"/>
</dbReference>
<dbReference type="Gene3D" id="3.40.50.300">
    <property type="entry name" value="P-loop containing nucleotide triphosphate hydrolases"/>
    <property type="match status" value="1"/>
</dbReference>
<dbReference type="SUPFAM" id="SSF52540">
    <property type="entry name" value="P-loop containing nucleoside triphosphate hydrolases"/>
    <property type="match status" value="1"/>
</dbReference>
<evidence type="ECO:0000313" key="1">
    <source>
        <dbReference type="EMBL" id="GEM48287.1"/>
    </source>
</evidence>
<keyword evidence="2" id="KW-1185">Reference proteome</keyword>
<comment type="caution">
    <text evidence="1">The sequence shown here is derived from an EMBL/GenBank/DDBJ whole genome shotgun (WGS) entry which is preliminary data.</text>
</comment>
<dbReference type="OrthoDB" id="9799092at2"/>
<sequence length="194" mass="21941">MIIWINGPFGVGKTQTAFELHFRLPGSFVSDPEQHGFALFKTLPRELRGDFQDLPMWRQTTFETLRYLDQSHHGVTIVPMTVVNPQYFAETVGQLREAGVDVQHFSLLASKETLLKRLRSRGDSSRSWAAQQVERCMDGLQDPVFATHVQTENLTIAGQAETIAEACGLTLLPAQKNRIAQALRRFSTVLHHIR</sequence>
<dbReference type="Proteomes" id="UP000321306">
    <property type="component" value="Unassembled WGS sequence"/>
</dbReference>
<proteinExistence type="predicted"/>
<gene>
    <name evidence="1" type="primary">tmrB</name>
    <name evidence="1" type="ORF">DC3_39220</name>
</gene>
<evidence type="ECO:0000313" key="2">
    <source>
        <dbReference type="Proteomes" id="UP000321306"/>
    </source>
</evidence>
<reference evidence="1 2" key="1">
    <citation type="submission" date="2019-07" db="EMBL/GenBank/DDBJ databases">
        <title>Whole genome shotgun sequence of Deinococcus cellulosilyticus NBRC 106333.</title>
        <authorList>
            <person name="Hosoyama A."/>
            <person name="Uohara A."/>
            <person name="Ohji S."/>
            <person name="Ichikawa N."/>
        </authorList>
    </citation>
    <scope>NUCLEOTIDE SEQUENCE [LARGE SCALE GENOMIC DNA]</scope>
    <source>
        <strain evidence="1 2">NBRC 106333</strain>
    </source>
</reference>
<dbReference type="Pfam" id="PF13671">
    <property type="entry name" value="AAA_33"/>
    <property type="match status" value="1"/>
</dbReference>
<accession>A0A511N730</accession>
<dbReference type="InterPro" id="IPR027417">
    <property type="entry name" value="P-loop_NTPase"/>
</dbReference>
<organism evidence="1 2">
    <name type="scientific">Deinococcus cellulosilyticus (strain DSM 18568 / NBRC 106333 / KACC 11606 / 5516J-15)</name>
    <dbReference type="NCBI Taxonomy" id="1223518"/>
    <lineage>
        <taxon>Bacteria</taxon>
        <taxon>Thermotogati</taxon>
        <taxon>Deinococcota</taxon>
        <taxon>Deinococci</taxon>
        <taxon>Deinococcales</taxon>
        <taxon>Deinococcaceae</taxon>
        <taxon>Deinococcus</taxon>
    </lineage>
</organism>
<protein>
    <submittedName>
        <fullName evidence="1">Tunicamycin resistance protein</fullName>
    </submittedName>
</protein>
<dbReference type="AlphaFoldDB" id="A0A511N730"/>
<dbReference type="EMBL" id="BJXB01000019">
    <property type="protein sequence ID" value="GEM48287.1"/>
    <property type="molecule type" value="Genomic_DNA"/>
</dbReference>
<name>A0A511N730_DEIC1</name>